<gene>
    <name evidence="1" type="ORF">BA062_35025</name>
</gene>
<sequence length="241" mass="25133">MLSAALLTSAPTLGGATEPLPPDLGMAPISDLTVATTAAGQRQLRFSATIVNVGRGPFELSASRTSTGSAFTVSQAVAQTDGSRTVTDVPATLQFGGDGHGHWHVRDLESYELVRLDNGVKVGTSSKGGFCFFDTTAYRLSLPGAPQSPVHSASGCGVESSLTVSMGLSVGWGDRYPWTLPDQYIDITNLSNGQYRLIATADPRGTFVESDHGNNATWVDISLSNRKNGAAVKVLGYGPAA</sequence>
<organism evidence="1 2">
    <name type="scientific">Prauserella flavalba</name>
    <dbReference type="NCBI Taxonomy" id="1477506"/>
    <lineage>
        <taxon>Bacteria</taxon>
        <taxon>Bacillati</taxon>
        <taxon>Actinomycetota</taxon>
        <taxon>Actinomycetes</taxon>
        <taxon>Pseudonocardiales</taxon>
        <taxon>Pseudonocardiaceae</taxon>
        <taxon>Prauserella</taxon>
    </lineage>
</organism>
<dbReference type="EMBL" id="MASU01000020">
    <property type="protein sequence ID" value="PXY18587.1"/>
    <property type="molecule type" value="Genomic_DNA"/>
</dbReference>
<dbReference type="Proteomes" id="UP000247892">
    <property type="component" value="Unassembled WGS sequence"/>
</dbReference>
<dbReference type="Pfam" id="PF01186">
    <property type="entry name" value="Lysyl_oxidase"/>
    <property type="match status" value="1"/>
</dbReference>
<dbReference type="InterPro" id="IPR001695">
    <property type="entry name" value="Lysyl_oxidase"/>
</dbReference>
<reference evidence="1 2" key="1">
    <citation type="submission" date="2016-07" db="EMBL/GenBank/DDBJ databases">
        <title>Draft genome sequence of Prauserella sp. YIM 121212, isolated from alkaline soil.</title>
        <authorList>
            <person name="Ruckert C."/>
            <person name="Albersmeier A."/>
            <person name="Jiang C.-L."/>
            <person name="Jiang Y."/>
            <person name="Kalinowski J."/>
            <person name="Schneider O."/>
            <person name="Winkler A."/>
            <person name="Zotchev S.B."/>
        </authorList>
    </citation>
    <scope>NUCLEOTIDE SEQUENCE [LARGE SCALE GENOMIC DNA]</scope>
    <source>
        <strain evidence="1 2">YIM 121212</strain>
    </source>
</reference>
<dbReference type="AlphaFoldDB" id="A0A318LNA5"/>
<evidence type="ECO:0000313" key="2">
    <source>
        <dbReference type="Proteomes" id="UP000247892"/>
    </source>
</evidence>
<comment type="caution">
    <text evidence="1">The sequence shown here is derived from an EMBL/GenBank/DDBJ whole genome shotgun (WGS) entry which is preliminary data.</text>
</comment>
<proteinExistence type="predicted"/>
<evidence type="ECO:0000313" key="1">
    <source>
        <dbReference type="EMBL" id="PXY18587.1"/>
    </source>
</evidence>
<protein>
    <submittedName>
        <fullName evidence="1">Uncharacterized protein</fullName>
    </submittedName>
</protein>
<dbReference type="GO" id="GO:0005507">
    <property type="term" value="F:copper ion binding"/>
    <property type="evidence" value="ECO:0007669"/>
    <property type="project" value="InterPro"/>
</dbReference>
<dbReference type="OrthoDB" id="914406at2"/>
<keyword evidence="2" id="KW-1185">Reference proteome</keyword>
<dbReference type="GO" id="GO:0016641">
    <property type="term" value="F:oxidoreductase activity, acting on the CH-NH2 group of donors, oxygen as acceptor"/>
    <property type="evidence" value="ECO:0007669"/>
    <property type="project" value="InterPro"/>
</dbReference>
<accession>A0A318LNA5</accession>
<name>A0A318LNA5_9PSEU</name>